<dbReference type="AlphaFoldDB" id="A0A9Q0VEQ7"/>
<dbReference type="GO" id="GO:0020037">
    <property type="term" value="F:heme binding"/>
    <property type="evidence" value="ECO:0007669"/>
    <property type="project" value="InterPro"/>
</dbReference>
<dbReference type="InterPro" id="IPR036396">
    <property type="entry name" value="Cyt_P450_sf"/>
</dbReference>
<accession>A0A9Q0VEQ7</accession>
<keyword evidence="2" id="KW-1133">Transmembrane helix</keyword>
<feature type="chain" id="PRO_5040201139" evidence="3">
    <location>
        <begin position="29"/>
        <end position="280"/>
    </location>
</feature>
<organism evidence="4 5">
    <name type="scientific">Salix koriyanagi</name>
    <dbReference type="NCBI Taxonomy" id="2511006"/>
    <lineage>
        <taxon>Eukaryota</taxon>
        <taxon>Viridiplantae</taxon>
        <taxon>Streptophyta</taxon>
        <taxon>Embryophyta</taxon>
        <taxon>Tracheophyta</taxon>
        <taxon>Spermatophyta</taxon>
        <taxon>Magnoliopsida</taxon>
        <taxon>eudicotyledons</taxon>
        <taxon>Gunneridae</taxon>
        <taxon>Pentapetalae</taxon>
        <taxon>rosids</taxon>
        <taxon>fabids</taxon>
        <taxon>Malpighiales</taxon>
        <taxon>Salicaceae</taxon>
        <taxon>Saliceae</taxon>
        <taxon>Salix</taxon>
    </lineage>
</organism>
<evidence type="ECO:0000313" key="4">
    <source>
        <dbReference type="EMBL" id="KAJ6747007.1"/>
    </source>
</evidence>
<reference evidence="4" key="2">
    <citation type="journal article" date="2023" name="Int. J. Mol. Sci.">
        <title>De Novo Assembly and Annotation of 11 Diverse Shrub Willow (Salix) Genomes Reveals Novel Gene Organization in Sex-Linked Regions.</title>
        <authorList>
            <person name="Hyden B."/>
            <person name="Feng K."/>
            <person name="Yates T.B."/>
            <person name="Jawdy S."/>
            <person name="Cereghino C."/>
            <person name="Smart L.B."/>
            <person name="Muchero W."/>
        </authorList>
    </citation>
    <scope>NUCLEOTIDE SEQUENCE</scope>
    <source>
        <tissue evidence="4">Shoot tip</tissue>
    </source>
</reference>
<keyword evidence="5" id="KW-1185">Reference proteome</keyword>
<gene>
    <name evidence="4" type="ORF">OIU74_029467</name>
</gene>
<keyword evidence="3" id="KW-0732">Signal</keyword>
<comment type="caution">
    <text evidence="4">The sequence shown here is derived from an EMBL/GenBank/DDBJ whole genome shotgun (WGS) entry which is preliminary data.</text>
</comment>
<dbReference type="PANTHER" id="PTHR47950">
    <property type="entry name" value="CYTOCHROME P450, FAMILY 76, SUBFAMILY C, POLYPEPTIDE 5-RELATED"/>
    <property type="match status" value="1"/>
</dbReference>
<evidence type="ECO:0000256" key="1">
    <source>
        <dbReference type="ARBA" id="ARBA00010617"/>
    </source>
</evidence>
<dbReference type="Gene3D" id="1.10.630.10">
    <property type="entry name" value="Cytochrome P450"/>
    <property type="match status" value="1"/>
</dbReference>
<dbReference type="Pfam" id="PF00067">
    <property type="entry name" value="p450"/>
    <property type="match status" value="2"/>
</dbReference>
<comment type="similarity">
    <text evidence="1">Belongs to the cytochrome P450 family.</text>
</comment>
<reference evidence="4" key="1">
    <citation type="submission" date="2022-11" db="EMBL/GenBank/DDBJ databases">
        <authorList>
            <person name="Hyden B.L."/>
            <person name="Feng K."/>
            <person name="Yates T."/>
            <person name="Jawdy S."/>
            <person name="Smart L.B."/>
            <person name="Muchero W."/>
        </authorList>
    </citation>
    <scope>NUCLEOTIDE SEQUENCE</scope>
    <source>
        <tissue evidence="4">Shoot tip</tissue>
    </source>
</reference>
<dbReference type="SUPFAM" id="SSF48264">
    <property type="entry name" value="Cytochrome P450"/>
    <property type="match status" value="1"/>
</dbReference>
<keyword evidence="2" id="KW-0472">Membrane</keyword>
<keyword evidence="2" id="KW-0812">Transmembrane</keyword>
<dbReference type="GO" id="GO:0016705">
    <property type="term" value="F:oxidoreductase activity, acting on paired donors, with incorporation or reduction of molecular oxygen"/>
    <property type="evidence" value="ECO:0007669"/>
    <property type="project" value="InterPro"/>
</dbReference>
<sequence>MEWLWPSNLSISLSLFSLGLLLLLHVRAKSSQEGRPPGPPGWPVIGNLFDLGSMPHRTLTDMRQKYGHIIWLRLGAMNTMVVLSATAAAELFKNHDLSFADRTITETMRAHGYDQGSLALAPYESVLMICCNGLKEESCKAGRGAGIHVSRFVFLMTFNLFGNLLLSRDLLDPESKAGSEFFDAMAGLMEWSGHANLADFFPWLRRLDLQGLRKKMERDLGKAMEIASKFVKERVEDKKVTNDSRKDFLDVLLEFRGSGKDDEPDKLSERDLNIFILVTL</sequence>
<dbReference type="GO" id="GO:0005506">
    <property type="term" value="F:iron ion binding"/>
    <property type="evidence" value="ECO:0007669"/>
    <property type="project" value="InterPro"/>
</dbReference>
<dbReference type="PANTHER" id="PTHR47950:SF14">
    <property type="entry name" value="CYTOCHROME P450 76A2-LIKE ISOFORM X1"/>
    <property type="match status" value="1"/>
</dbReference>
<protein>
    <submittedName>
        <fullName evidence="4">CYTOCHROME P450 FAMILY 1</fullName>
    </submittedName>
</protein>
<feature type="transmembrane region" description="Helical" evidence="2">
    <location>
        <begin position="70"/>
        <end position="92"/>
    </location>
</feature>
<evidence type="ECO:0000313" key="5">
    <source>
        <dbReference type="Proteomes" id="UP001151752"/>
    </source>
</evidence>
<feature type="signal peptide" evidence="3">
    <location>
        <begin position="1"/>
        <end position="28"/>
    </location>
</feature>
<evidence type="ECO:0000256" key="3">
    <source>
        <dbReference type="SAM" id="SignalP"/>
    </source>
</evidence>
<dbReference type="EMBL" id="JAPFFM010000009">
    <property type="protein sequence ID" value="KAJ6747007.1"/>
    <property type="molecule type" value="Genomic_DNA"/>
</dbReference>
<dbReference type="InterPro" id="IPR001128">
    <property type="entry name" value="Cyt_P450"/>
</dbReference>
<name>A0A9Q0VEQ7_9ROSI</name>
<dbReference type="GO" id="GO:0004497">
    <property type="term" value="F:monooxygenase activity"/>
    <property type="evidence" value="ECO:0007669"/>
    <property type="project" value="InterPro"/>
</dbReference>
<dbReference type="Proteomes" id="UP001151752">
    <property type="component" value="Chromosome 6"/>
</dbReference>
<proteinExistence type="inferred from homology"/>
<evidence type="ECO:0000256" key="2">
    <source>
        <dbReference type="SAM" id="Phobius"/>
    </source>
</evidence>